<keyword evidence="3" id="KW-1015">Disulfide bond</keyword>
<keyword evidence="5" id="KW-0472">Membrane</keyword>
<dbReference type="Proteomes" id="UP000001514">
    <property type="component" value="Unassembled WGS sequence"/>
</dbReference>
<dbReference type="PANTHER" id="PTHR18929:SF218">
    <property type="entry name" value="PROTEIN DISULFIDE-ISOMERASE 5-2"/>
    <property type="match status" value="1"/>
</dbReference>
<dbReference type="SUPFAM" id="SSF52833">
    <property type="entry name" value="Thioredoxin-like"/>
    <property type="match status" value="2"/>
</dbReference>
<dbReference type="FunFam" id="3.40.30.10:FF:000107">
    <property type="entry name" value="Protein disulfide-isomerase 5-2"/>
    <property type="match status" value="1"/>
</dbReference>
<organism evidence="8">
    <name type="scientific">Selaginella moellendorffii</name>
    <name type="common">Spikemoss</name>
    <dbReference type="NCBI Taxonomy" id="88036"/>
    <lineage>
        <taxon>Eukaryota</taxon>
        <taxon>Viridiplantae</taxon>
        <taxon>Streptophyta</taxon>
        <taxon>Embryophyta</taxon>
        <taxon>Tracheophyta</taxon>
        <taxon>Lycopodiopsida</taxon>
        <taxon>Selaginellales</taxon>
        <taxon>Selaginellaceae</taxon>
        <taxon>Selaginella</taxon>
    </lineage>
</organism>
<dbReference type="STRING" id="88036.D8S4N1"/>
<dbReference type="KEGG" id="smo:SELMODRAFT_176864"/>
<gene>
    <name evidence="7" type="ORF">SELMODRAFT_176864</name>
</gene>
<evidence type="ECO:0000256" key="5">
    <source>
        <dbReference type="SAM" id="Phobius"/>
    </source>
</evidence>
<keyword evidence="4" id="KW-0676">Redox-active center</keyword>
<dbReference type="InterPro" id="IPR036249">
    <property type="entry name" value="Thioredoxin-like_sf"/>
</dbReference>
<dbReference type="EMBL" id="GL377601">
    <property type="protein sequence ID" value="EFJ20969.1"/>
    <property type="molecule type" value="Genomic_DNA"/>
</dbReference>
<evidence type="ECO:0000256" key="3">
    <source>
        <dbReference type="ARBA" id="ARBA00023157"/>
    </source>
</evidence>
<evidence type="ECO:0000313" key="7">
    <source>
        <dbReference type="EMBL" id="EFJ20969.1"/>
    </source>
</evidence>
<keyword evidence="5" id="KW-0812">Transmembrane</keyword>
<dbReference type="GO" id="GO:0005783">
    <property type="term" value="C:endoplasmic reticulum"/>
    <property type="evidence" value="ECO:0000318"/>
    <property type="project" value="GO_Central"/>
</dbReference>
<keyword evidence="2" id="KW-0732">Signal</keyword>
<dbReference type="GO" id="GO:0034976">
    <property type="term" value="P:response to endoplasmic reticulum stress"/>
    <property type="evidence" value="ECO:0000318"/>
    <property type="project" value="GO_Central"/>
</dbReference>
<comment type="similarity">
    <text evidence="1">Belongs to the protein disulfide isomerase family.</text>
</comment>
<keyword evidence="5" id="KW-1133">Transmembrane helix</keyword>
<dbReference type="Pfam" id="PF00085">
    <property type="entry name" value="Thioredoxin"/>
    <property type="match status" value="1"/>
</dbReference>
<evidence type="ECO:0000256" key="1">
    <source>
        <dbReference type="ARBA" id="ARBA00006347"/>
    </source>
</evidence>
<sequence>MLWAILSLLLLVAAEHDEGRLCRRGAVVELDGSNFDAAISECRNILVDFYAPWCSHCNALSPQLDEAASQLASEPEELTLAKINVDKFTAIASRYKINEYPTLKLFVDGIHTDYRGPHKAELMVAHLRRMLAPPLSTLQSPSAVKQFLERAGDKLPVFVGFGVEVPTLAELAQEHRLRAWFATVDQESSASELDLLSSDYGLTVLPALLVQHASMNEQAVFHGPFQAGEGLASFVRHNLLPPVTTLTYDNLELVKADGRPVVLAIVTGAGVFNHMKELAREHPEMLFALLNSSSPLADIFYASKVLVWDGKTYFYTRLHAEVSENEVEMGGQISALVEDFKNNKVKRSIIKQPSFMEQLMGFIGQNVLYIVLFFVTIVVFLQSMDWAQPGAARH</sequence>
<dbReference type="InParanoid" id="D8S4N1"/>
<dbReference type="GO" id="GO:0003756">
    <property type="term" value="F:protein disulfide isomerase activity"/>
    <property type="evidence" value="ECO:0000318"/>
    <property type="project" value="GO_Central"/>
</dbReference>
<dbReference type="CDD" id="cd02961">
    <property type="entry name" value="PDI_a_family"/>
    <property type="match status" value="1"/>
</dbReference>
<dbReference type="PRINTS" id="PR00421">
    <property type="entry name" value="THIOREDOXIN"/>
</dbReference>
<dbReference type="FunCoup" id="D8S4N1">
    <property type="interactions" value="597"/>
</dbReference>
<feature type="domain" description="Thioredoxin" evidence="6">
    <location>
        <begin position="16"/>
        <end position="136"/>
    </location>
</feature>
<dbReference type="GO" id="GO:0006457">
    <property type="term" value="P:protein folding"/>
    <property type="evidence" value="ECO:0000318"/>
    <property type="project" value="GO_Central"/>
</dbReference>
<evidence type="ECO:0000256" key="2">
    <source>
        <dbReference type="ARBA" id="ARBA00022729"/>
    </source>
</evidence>
<evidence type="ECO:0000259" key="6">
    <source>
        <dbReference type="PROSITE" id="PS51352"/>
    </source>
</evidence>
<dbReference type="Gramene" id="EFJ20969">
    <property type="protein sequence ID" value="EFJ20969"/>
    <property type="gene ID" value="SELMODRAFT_176864"/>
</dbReference>
<keyword evidence="8" id="KW-1185">Reference proteome</keyword>
<feature type="transmembrane region" description="Helical" evidence="5">
    <location>
        <begin position="359"/>
        <end position="381"/>
    </location>
</feature>
<dbReference type="Gene3D" id="3.40.30.10">
    <property type="entry name" value="Glutaredoxin"/>
    <property type="match status" value="1"/>
</dbReference>
<dbReference type="HOGENOM" id="CLU_054116_0_0_1"/>
<evidence type="ECO:0000313" key="8">
    <source>
        <dbReference type="Proteomes" id="UP000001514"/>
    </source>
</evidence>
<dbReference type="AlphaFoldDB" id="D8S4N1"/>
<reference evidence="7 8" key="1">
    <citation type="journal article" date="2011" name="Science">
        <title>The Selaginella genome identifies genetic changes associated with the evolution of vascular plants.</title>
        <authorList>
            <person name="Banks J.A."/>
            <person name="Nishiyama T."/>
            <person name="Hasebe M."/>
            <person name="Bowman J.L."/>
            <person name="Gribskov M."/>
            <person name="dePamphilis C."/>
            <person name="Albert V.A."/>
            <person name="Aono N."/>
            <person name="Aoyama T."/>
            <person name="Ambrose B.A."/>
            <person name="Ashton N.W."/>
            <person name="Axtell M.J."/>
            <person name="Barker E."/>
            <person name="Barker M.S."/>
            <person name="Bennetzen J.L."/>
            <person name="Bonawitz N.D."/>
            <person name="Chapple C."/>
            <person name="Cheng C."/>
            <person name="Correa L.G."/>
            <person name="Dacre M."/>
            <person name="DeBarry J."/>
            <person name="Dreyer I."/>
            <person name="Elias M."/>
            <person name="Engstrom E.M."/>
            <person name="Estelle M."/>
            <person name="Feng L."/>
            <person name="Finet C."/>
            <person name="Floyd S.K."/>
            <person name="Frommer W.B."/>
            <person name="Fujita T."/>
            <person name="Gramzow L."/>
            <person name="Gutensohn M."/>
            <person name="Harholt J."/>
            <person name="Hattori M."/>
            <person name="Heyl A."/>
            <person name="Hirai T."/>
            <person name="Hiwatashi Y."/>
            <person name="Ishikawa M."/>
            <person name="Iwata M."/>
            <person name="Karol K.G."/>
            <person name="Koehler B."/>
            <person name="Kolukisaoglu U."/>
            <person name="Kubo M."/>
            <person name="Kurata T."/>
            <person name="Lalonde S."/>
            <person name="Li K."/>
            <person name="Li Y."/>
            <person name="Litt A."/>
            <person name="Lyons E."/>
            <person name="Manning G."/>
            <person name="Maruyama T."/>
            <person name="Michael T.P."/>
            <person name="Mikami K."/>
            <person name="Miyazaki S."/>
            <person name="Morinaga S."/>
            <person name="Murata T."/>
            <person name="Mueller-Roeber B."/>
            <person name="Nelson D.R."/>
            <person name="Obara M."/>
            <person name="Oguri Y."/>
            <person name="Olmstead R.G."/>
            <person name="Onodera N."/>
            <person name="Petersen B.L."/>
            <person name="Pils B."/>
            <person name="Prigge M."/>
            <person name="Rensing S.A."/>
            <person name="Riano-Pachon D.M."/>
            <person name="Roberts A.W."/>
            <person name="Sato Y."/>
            <person name="Scheller H.V."/>
            <person name="Schulz B."/>
            <person name="Schulz C."/>
            <person name="Shakirov E.V."/>
            <person name="Shibagaki N."/>
            <person name="Shinohara N."/>
            <person name="Shippen D.E."/>
            <person name="Soerensen I."/>
            <person name="Sotooka R."/>
            <person name="Sugimoto N."/>
            <person name="Sugita M."/>
            <person name="Sumikawa N."/>
            <person name="Tanurdzic M."/>
            <person name="Theissen G."/>
            <person name="Ulvskov P."/>
            <person name="Wakazuki S."/>
            <person name="Weng J.K."/>
            <person name="Willats W.W."/>
            <person name="Wipf D."/>
            <person name="Wolf P.G."/>
            <person name="Yang L."/>
            <person name="Zimmer A.D."/>
            <person name="Zhu Q."/>
            <person name="Mitros T."/>
            <person name="Hellsten U."/>
            <person name="Loque D."/>
            <person name="Otillar R."/>
            <person name="Salamov A."/>
            <person name="Schmutz J."/>
            <person name="Shapiro H."/>
            <person name="Lindquist E."/>
            <person name="Lucas S."/>
            <person name="Rokhsar D."/>
            <person name="Grigoriev I.V."/>
        </authorList>
    </citation>
    <scope>NUCLEOTIDE SEQUENCE [LARGE SCALE GENOMIC DNA]</scope>
</reference>
<dbReference type="eggNOG" id="KOG0190">
    <property type="taxonomic scope" value="Eukaryota"/>
</dbReference>
<accession>D8S4N1</accession>
<dbReference type="PROSITE" id="PS51352">
    <property type="entry name" value="THIOREDOXIN_2"/>
    <property type="match status" value="1"/>
</dbReference>
<protein>
    <recommendedName>
        <fullName evidence="6">Thioredoxin domain-containing protein</fullName>
    </recommendedName>
</protein>
<proteinExistence type="inferred from homology"/>
<dbReference type="OMA" id="HASMNEQ"/>
<name>D8S4N1_SELML</name>
<evidence type="ECO:0000256" key="4">
    <source>
        <dbReference type="ARBA" id="ARBA00023284"/>
    </source>
</evidence>
<dbReference type="PANTHER" id="PTHR18929">
    <property type="entry name" value="PROTEIN DISULFIDE ISOMERASE"/>
    <property type="match status" value="1"/>
</dbReference>
<dbReference type="InterPro" id="IPR013766">
    <property type="entry name" value="Thioredoxin_domain"/>
</dbReference>